<comment type="caution">
    <text evidence="1">The sequence shown here is derived from an EMBL/GenBank/DDBJ whole genome shotgun (WGS) entry which is preliminary data.</text>
</comment>
<accession>A0ABT6N9Z3</accession>
<gene>
    <name evidence="1" type="ORF">QE109_03675</name>
</gene>
<reference evidence="1 2" key="1">
    <citation type="submission" date="2023-04" db="EMBL/GenBank/DDBJ databases">
        <title>Fusibacter bizertensis strain WBS, isolated from littoral bottom sediments of the Arctic seas - biochemical and genomic analysis.</title>
        <authorList>
            <person name="Brioukhanov A.L."/>
        </authorList>
    </citation>
    <scope>NUCLEOTIDE SEQUENCE [LARGE SCALE GENOMIC DNA]</scope>
    <source>
        <strain evidence="1 2">WBS</strain>
    </source>
</reference>
<evidence type="ECO:0008006" key="3">
    <source>
        <dbReference type="Google" id="ProtNLM"/>
    </source>
</evidence>
<proteinExistence type="predicted"/>
<dbReference type="Proteomes" id="UP001158045">
    <property type="component" value="Unassembled WGS sequence"/>
</dbReference>
<sequence>MSDSRTSIDDYREKLSERIQKLASISQENSASTEEVASSIEAQASAMSHIDESCGELEELSLTLDGHVRIFKLLNDKENYNESNTGQ</sequence>
<name>A0ABT6N9Z3_9FIRM</name>
<evidence type="ECO:0000313" key="2">
    <source>
        <dbReference type="Proteomes" id="UP001158045"/>
    </source>
</evidence>
<evidence type="ECO:0000313" key="1">
    <source>
        <dbReference type="EMBL" id="MDH8677231.1"/>
    </source>
</evidence>
<keyword evidence="2" id="KW-1185">Reference proteome</keyword>
<dbReference type="SUPFAM" id="SSF58104">
    <property type="entry name" value="Methyl-accepting chemotaxis protein (MCP) signaling domain"/>
    <property type="match status" value="1"/>
</dbReference>
<protein>
    <recommendedName>
        <fullName evidence="3">Methyl-accepting chemotaxis protein</fullName>
    </recommendedName>
</protein>
<dbReference type="RefSeq" id="WP_281093043.1">
    <property type="nucleotide sequence ID" value="NZ_JARYZI010000002.1"/>
</dbReference>
<dbReference type="EMBL" id="JARYZI010000002">
    <property type="protein sequence ID" value="MDH8677231.1"/>
    <property type="molecule type" value="Genomic_DNA"/>
</dbReference>
<organism evidence="1 2">
    <name type="scientific">Fusibacter bizertensis</name>
    <dbReference type="NCBI Taxonomy" id="1488331"/>
    <lineage>
        <taxon>Bacteria</taxon>
        <taxon>Bacillati</taxon>
        <taxon>Bacillota</taxon>
        <taxon>Clostridia</taxon>
        <taxon>Eubacteriales</taxon>
        <taxon>Eubacteriales Family XII. Incertae Sedis</taxon>
        <taxon>Fusibacter</taxon>
    </lineage>
</organism>
<dbReference type="Gene3D" id="1.10.287.950">
    <property type="entry name" value="Methyl-accepting chemotaxis protein"/>
    <property type="match status" value="1"/>
</dbReference>